<proteinExistence type="predicted"/>
<comment type="caution">
    <text evidence="1">The sequence shown here is derived from an EMBL/GenBank/DDBJ whole genome shotgun (WGS) entry which is preliminary data.</text>
</comment>
<keyword evidence="1" id="KW-0255">Endonuclease</keyword>
<evidence type="ECO:0000313" key="2">
    <source>
        <dbReference type="Proteomes" id="UP001377168"/>
    </source>
</evidence>
<name>A0ACC6PWC4_9ACTN</name>
<keyword evidence="1" id="KW-0540">Nuclease</keyword>
<gene>
    <name evidence="1" type="ORF">WKI67_20695</name>
</gene>
<organism evidence="1 2">
    <name type="scientific">Streptomyces achmelvichensis</name>
    <dbReference type="NCBI Taxonomy" id="3134111"/>
    <lineage>
        <taxon>Bacteria</taxon>
        <taxon>Bacillati</taxon>
        <taxon>Actinomycetota</taxon>
        <taxon>Actinomycetes</taxon>
        <taxon>Kitasatosporales</taxon>
        <taxon>Streptomycetaceae</taxon>
        <taxon>Streptomyces</taxon>
    </lineage>
</organism>
<dbReference type="Proteomes" id="UP001377168">
    <property type="component" value="Unassembled WGS sequence"/>
</dbReference>
<protein>
    <submittedName>
        <fullName evidence="1">RNA-guided endonuclease TnpB family protein</fullName>
    </submittedName>
</protein>
<dbReference type="EMBL" id="JBBKAJ010000022">
    <property type="protein sequence ID" value="MEJ8635798.1"/>
    <property type="molecule type" value="Genomic_DNA"/>
</dbReference>
<reference evidence="1" key="1">
    <citation type="submission" date="2024-03" db="EMBL/GenBank/DDBJ databases">
        <title>Novel Streptomyces species of biotechnological and ecological value are a feature of Machair soil.</title>
        <authorList>
            <person name="Prole J.R."/>
            <person name="Goodfellow M."/>
            <person name="Allenby N."/>
            <person name="Ward A.C."/>
        </authorList>
    </citation>
    <scope>NUCLEOTIDE SEQUENCE</scope>
    <source>
        <strain evidence="1">MS2.AVA.5</strain>
    </source>
</reference>
<evidence type="ECO:0000313" key="1">
    <source>
        <dbReference type="EMBL" id="MEJ8635798.1"/>
    </source>
</evidence>
<sequence>MADSLEKPMRVAGAEAERVKREALGISGRRKHHGRAAEPLKGRAKQPGTQQRVYRYRFYPTPEQAAQLERTFGACRWVYNEALALRTDAWEKHRVSVGFAETCRALTGWRRAVETSWLQGVSSTVLQQALRHLDAAFSRFFKNTAKHPKQKTKRRSRDSATFVRTGFRWTEDPERPGTGMITLAKQTVPLNVRWSRPMPGGVVPLKLTVTRDRAGRYFVGVLIEERIAPLPTAFLPGGRAPKAVGLDLGLASLVTLDDGTRLDHPRLLKKYATELARRQKELHRRKKGSRNRNKARLKIARLYALISDVRRDMLDQLTTRLVRENQVLVVEDLPVANLLRPAVGKGRQRKARLNQAIKDAAWGELLRQLRYKCAWYGRTLVIVDRFFPSTRRCSSCHTKGPRLDVSVREWTCANCGAVHDRDRNAAVNLRDEGMRLYWLVAAALPPGRVAPAVIKASELPEILLTS</sequence>
<keyword evidence="2" id="KW-1185">Reference proteome</keyword>
<accession>A0ACC6PWC4</accession>
<keyword evidence="1" id="KW-0378">Hydrolase</keyword>